<proteinExistence type="predicted"/>
<organism evidence="7">
    <name type="scientific">mine drainage metagenome</name>
    <dbReference type="NCBI Taxonomy" id="410659"/>
    <lineage>
        <taxon>unclassified sequences</taxon>
        <taxon>metagenomes</taxon>
        <taxon>ecological metagenomes</taxon>
    </lineage>
</organism>
<feature type="transmembrane region" description="Helical" evidence="6">
    <location>
        <begin position="6"/>
        <end position="28"/>
    </location>
</feature>
<feature type="transmembrane region" description="Helical" evidence="6">
    <location>
        <begin position="148"/>
        <end position="167"/>
    </location>
</feature>
<evidence type="ECO:0000256" key="1">
    <source>
        <dbReference type="ARBA" id="ARBA00004651"/>
    </source>
</evidence>
<dbReference type="PIRSF" id="PIRSF006324">
    <property type="entry name" value="LeuE"/>
    <property type="match status" value="1"/>
</dbReference>
<keyword evidence="5 6" id="KW-0472">Membrane</keyword>
<dbReference type="PANTHER" id="PTHR30086">
    <property type="entry name" value="ARGININE EXPORTER PROTEIN ARGO"/>
    <property type="match status" value="1"/>
</dbReference>
<evidence type="ECO:0000256" key="2">
    <source>
        <dbReference type="ARBA" id="ARBA00022475"/>
    </source>
</evidence>
<dbReference type="PANTHER" id="PTHR30086:SF20">
    <property type="entry name" value="ARGININE EXPORTER PROTEIN ARGO-RELATED"/>
    <property type="match status" value="1"/>
</dbReference>
<keyword evidence="4 6" id="KW-1133">Transmembrane helix</keyword>
<dbReference type="EMBL" id="MLJW01000028">
    <property type="protein sequence ID" value="OIR09058.1"/>
    <property type="molecule type" value="Genomic_DNA"/>
</dbReference>
<accession>A0A1J5SKQ6</accession>
<dbReference type="AlphaFoldDB" id="A0A1J5SKQ6"/>
<comment type="subcellular location">
    <subcellularLocation>
        <location evidence="1">Cell membrane</location>
        <topology evidence="1">Multi-pass membrane protein</topology>
    </subcellularLocation>
</comment>
<comment type="caution">
    <text evidence="7">The sequence shown here is derived from an EMBL/GenBank/DDBJ whole genome shotgun (WGS) entry which is preliminary data.</text>
</comment>
<gene>
    <name evidence="7" type="primary">rhtB_1</name>
    <name evidence="7" type="ORF">GALL_86640</name>
</gene>
<reference evidence="7" key="1">
    <citation type="submission" date="2016-10" db="EMBL/GenBank/DDBJ databases">
        <title>Sequence of Gallionella enrichment culture.</title>
        <authorList>
            <person name="Poehlein A."/>
            <person name="Muehling M."/>
            <person name="Daniel R."/>
        </authorList>
    </citation>
    <scope>NUCLEOTIDE SEQUENCE</scope>
</reference>
<dbReference type="Pfam" id="PF01810">
    <property type="entry name" value="LysE"/>
    <property type="match status" value="1"/>
</dbReference>
<feature type="transmembrane region" description="Helical" evidence="6">
    <location>
        <begin position="113"/>
        <end position="136"/>
    </location>
</feature>
<feature type="transmembrane region" description="Helical" evidence="6">
    <location>
        <begin position="40"/>
        <end position="68"/>
    </location>
</feature>
<feature type="transmembrane region" description="Helical" evidence="6">
    <location>
        <begin position="187"/>
        <end position="206"/>
    </location>
</feature>
<evidence type="ECO:0000256" key="6">
    <source>
        <dbReference type="SAM" id="Phobius"/>
    </source>
</evidence>
<name>A0A1J5SKQ6_9ZZZZ</name>
<evidence type="ECO:0000313" key="7">
    <source>
        <dbReference type="EMBL" id="OIR09058.1"/>
    </source>
</evidence>
<evidence type="ECO:0000256" key="5">
    <source>
        <dbReference type="ARBA" id="ARBA00023136"/>
    </source>
</evidence>
<dbReference type="GO" id="GO:0015171">
    <property type="term" value="F:amino acid transmembrane transporter activity"/>
    <property type="evidence" value="ECO:0007669"/>
    <property type="project" value="TreeGrafter"/>
</dbReference>
<dbReference type="GO" id="GO:0005886">
    <property type="term" value="C:plasma membrane"/>
    <property type="evidence" value="ECO:0007669"/>
    <property type="project" value="UniProtKB-SubCell"/>
</dbReference>
<sequence length="209" mass="22436">MRWETWWLFSAVVFVLSATPGPNMLHVLTRSVAVGVRRGTAAMAGCGAAVLTALIASAAGLAAVLAAFPLLFEVIRYAGAAYLAWLGLRAWMDGKPGPAETATGGAAPVSLAALFRGGYLVGITNPKLLLFAAAFLPQFIDPARPQGRQFVILIATFGVIEMFWYGVYGLGGQTLARWLKGRRVRRLFNRLTGTLFFGFGLMLARARLD</sequence>
<keyword evidence="2" id="KW-1003">Cell membrane</keyword>
<evidence type="ECO:0000256" key="3">
    <source>
        <dbReference type="ARBA" id="ARBA00022692"/>
    </source>
</evidence>
<keyword evidence="3 6" id="KW-0812">Transmembrane</keyword>
<dbReference type="InterPro" id="IPR001123">
    <property type="entry name" value="LeuE-type"/>
</dbReference>
<evidence type="ECO:0000256" key="4">
    <source>
        <dbReference type="ARBA" id="ARBA00022989"/>
    </source>
</evidence>
<protein>
    <submittedName>
        <fullName evidence="7">Homoserine/homoserine lactone efflux protein</fullName>
    </submittedName>
</protein>